<protein>
    <recommendedName>
        <fullName evidence="3">Phenylalanyl-tRNA synthetase subunit alpha</fullName>
    </recommendedName>
</protein>
<gene>
    <name evidence="1" type="ORF">SAMN04488552_1390</name>
</gene>
<dbReference type="AlphaFoldDB" id="A0A1H1MP37"/>
<sequence length="131" mass="15155">MKKDIEIPEVKDVHVAAVKVLNEEFQAMEWNVYLINDSEEEIDMVLIVSKGFDKKKETSLMRHKIEVLPSKNFAKIEYLQDDVLTLNNEFKVSYFKGSKMFDKTFSFPKNSIRESALAEIPIIPEKGILAK</sequence>
<dbReference type="RefSeq" id="WP_089661821.1">
    <property type="nucleotide sequence ID" value="NZ_LT629745.1"/>
</dbReference>
<organism evidence="1 2">
    <name type="scientific">Christiangramia echinicola</name>
    <dbReference type="NCBI Taxonomy" id="279359"/>
    <lineage>
        <taxon>Bacteria</taxon>
        <taxon>Pseudomonadati</taxon>
        <taxon>Bacteroidota</taxon>
        <taxon>Flavobacteriia</taxon>
        <taxon>Flavobacteriales</taxon>
        <taxon>Flavobacteriaceae</taxon>
        <taxon>Christiangramia</taxon>
    </lineage>
</organism>
<accession>A0A1H1MP37</accession>
<keyword evidence="2" id="KW-1185">Reference proteome</keyword>
<dbReference type="Proteomes" id="UP000198858">
    <property type="component" value="Chromosome I"/>
</dbReference>
<dbReference type="STRING" id="1250231.SAMN04488552_1390"/>
<dbReference type="EMBL" id="LT629745">
    <property type="protein sequence ID" value="SDR88528.1"/>
    <property type="molecule type" value="Genomic_DNA"/>
</dbReference>
<evidence type="ECO:0000313" key="1">
    <source>
        <dbReference type="EMBL" id="SDR88528.1"/>
    </source>
</evidence>
<proteinExistence type="predicted"/>
<reference evidence="1 2" key="1">
    <citation type="submission" date="2016-10" db="EMBL/GenBank/DDBJ databases">
        <authorList>
            <person name="Varghese N."/>
            <person name="Submissions S."/>
        </authorList>
    </citation>
    <scope>NUCLEOTIDE SEQUENCE [LARGE SCALE GENOMIC DNA]</scope>
    <source>
        <strain evidence="1 2">Mar_2010_102</strain>
    </source>
</reference>
<evidence type="ECO:0000313" key="2">
    <source>
        <dbReference type="Proteomes" id="UP000198858"/>
    </source>
</evidence>
<evidence type="ECO:0008006" key="3">
    <source>
        <dbReference type="Google" id="ProtNLM"/>
    </source>
</evidence>
<name>A0A1H1MP37_9FLAO</name>